<evidence type="ECO:0000313" key="11">
    <source>
        <dbReference type="Proteomes" id="UP000193689"/>
    </source>
</evidence>
<dbReference type="Pfam" id="PF01494">
    <property type="entry name" value="FAD_binding_3"/>
    <property type="match status" value="2"/>
</dbReference>
<dbReference type="GO" id="GO:0004497">
    <property type="term" value="F:monooxygenase activity"/>
    <property type="evidence" value="ECO:0007669"/>
    <property type="project" value="UniProtKB-KW"/>
</dbReference>
<dbReference type="Gene3D" id="3.50.50.60">
    <property type="entry name" value="FAD/NAD(P)-binding domain"/>
    <property type="match status" value="1"/>
</dbReference>
<dbReference type="STRING" id="1141098.A0A1Y2DT22"/>
<feature type="compositionally biased region" description="Basic and acidic residues" evidence="8">
    <location>
        <begin position="481"/>
        <end position="497"/>
    </location>
</feature>
<reference evidence="10 11" key="1">
    <citation type="submission" date="2016-07" db="EMBL/GenBank/DDBJ databases">
        <title>Pervasive Adenine N6-methylation of Active Genes in Fungi.</title>
        <authorList>
            <consortium name="DOE Joint Genome Institute"/>
            <person name="Mondo S.J."/>
            <person name="Dannebaum R.O."/>
            <person name="Kuo R.C."/>
            <person name="Labutti K."/>
            <person name="Haridas S."/>
            <person name="Kuo A."/>
            <person name="Salamov A."/>
            <person name="Ahrendt S.R."/>
            <person name="Lipzen A."/>
            <person name="Sullivan W."/>
            <person name="Andreopoulos W.B."/>
            <person name="Clum A."/>
            <person name="Lindquist E."/>
            <person name="Daum C."/>
            <person name="Ramamoorthy G.K."/>
            <person name="Gryganskyi A."/>
            <person name="Culley D."/>
            <person name="Magnuson J.K."/>
            <person name="James T.Y."/>
            <person name="O'Malley M.A."/>
            <person name="Stajich J.E."/>
            <person name="Spatafora J.W."/>
            <person name="Visel A."/>
            <person name="Grigoriev I.V."/>
        </authorList>
    </citation>
    <scope>NUCLEOTIDE SEQUENCE [LARGE SCALE GENOMIC DNA]</scope>
    <source>
        <strain evidence="10 11">CBS 129021</strain>
    </source>
</reference>
<dbReference type="PANTHER" id="PTHR13789:SF315">
    <property type="entry name" value="FAD-DEPENDENT MONOOXYGENASE MDPD"/>
    <property type="match status" value="1"/>
</dbReference>
<protein>
    <recommendedName>
        <fullName evidence="9">FAD-binding domain-containing protein</fullName>
    </recommendedName>
</protein>
<dbReference type="PANTHER" id="PTHR13789">
    <property type="entry name" value="MONOOXYGENASE"/>
    <property type="match status" value="1"/>
</dbReference>
<name>A0A1Y2DT22_9PEZI</name>
<dbReference type="InterPro" id="IPR002938">
    <property type="entry name" value="FAD-bd"/>
</dbReference>
<dbReference type="InterPro" id="IPR050493">
    <property type="entry name" value="FAD-dep_Monooxygenase_BioMet"/>
</dbReference>
<dbReference type="PRINTS" id="PR00420">
    <property type="entry name" value="RNGMNOXGNASE"/>
</dbReference>
<comment type="pathway">
    <text evidence="2">Secondary metabolite biosynthesis.</text>
</comment>
<keyword evidence="11" id="KW-1185">Reference proteome</keyword>
<dbReference type="RefSeq" id="XP_040714246.1">
    <property type="nucleotide sequence ID" value="XM_040865321.1"/>
</dbReference>
<evidence type="ECO:0000256" key="4">
    <source>
        <dbReference type="ARBA" id="ARBA00022630"/>
    </source>
</evidence>
<comment type="caution">
    <text evidence="10">The sequence shown here is derived from an EMBL/GenBank/DDBJ whole genome shotgun (WGS) entry which is preliminary data.</text>
</comment>
<evidence type="ECO:0000259" key="9">
    <source>
        <dbReference type="Pfam" id="PF01494"/>
    </source>
</evidence>
<keyword evidence="5" id="KW-0274">FAD</keyword>
<gene>
    <name evidence="10" type="ORF">BCR38DRAFT_525408</name>
</gene>
<dbReference type="InParanoid" id="A0A1Y2DT22"/>
<evidence type="ECO:0000256" key="5">
    <source>
        <dbReference type="ARBA" id="ARBA00022827"/>
    </source>
</evidence>
<evidence type="ECO:0000313" key="10">
    <source>
        <dbReference type="EMBL" id="ORY62410.1"/>
    </source>
</evidence>
<evidence type="ECO:0000256" key="3">
    <source>
        <dbReference type="ARBA" id="ARBA00007992"/>
    </source>
</evidence>
<evidence type="ECO:0000256" key="7">
    <source>
        <dbReference type="ARBA" id="ARBA00023033"/>
    </source>
</evidence>
<evidence type="ECO:0000256" key="6">
    <source>
        <dbReference type="ARBA" id="ARBA00023002"/>
    </source>
</evidence>
<dbReference type="EMBL" id="MCFJ01000009">
    <property type="protein sequence ID" value="ORY62410.1"/>
    <property type="molecule type" value="Genomic_DNA"/>
</dbReference>
<dbReference type="GO" id="GO:0071949">
    <property type="term" value="F:FAD binding"/>
    <property type="evidence" value="ECO:0007669"/>
    <property type="project" value="InterPro"/>
</dbReference>
<dbReference type="AlphaFoldDB" id="A0A1Y2DT22"/>
<keyword evidence="7" id="KW-0503">Monooxygenase</keyword>
<evidence type="ECO:0000256" key="1">
    <source>
        <dbReference type="ARBA" id="ARBA00001974"/>
    </source>
</evidence>
<comment type="cofactor">
    <cofactor evidence="1">
        <name>FAD</name>
        <dbReference type="ChEBI" id="CHEBI:57692"/>
    </cofactor>
</comment>
<organism evidence="10 11">
    <name type="scientific">Pseudomassariella vexata</name>
    <dbReference type="NCBI Taxonomy" id="1141098"/>
    <lineage>
        <taxon>Eukaryota</taxon>
        <taxon>Fungi</taxon>
        <taxon>Dikarya</taxon>
        <taxon>Ascomycota</taxon>
        <taxon>Pezizomycotina</taxon>
        <taxon>Sordariomycetes</taxon>
        <taxon>Xylariomycetidae</taxon>
        <taxon>Amphisphaeriales</taxon>
        <taxon>Pseudomassariaceae</taxon>
        <taxon>Pseudomassariella</taxon>
    </lineage>
</organism>
<dbReference type="GeneID" id="63781533"/>
<dbReference type="OrthoDB" id="16820at2759"/>
<dbReference type="Proteomes" id="UP000193689">
    <property type="component" value="Unassembled WGS sequence"/>
</dbReference>
<dbReference type="InterPro" id="IPR036188">
    <property type="entry name" value="FAD/NAD-bd_sf"/>
</dbReference>
<comment type="similarity">
    <text evidence="3">Belongs to the paxM FAD-dependent monooxygenase family.</text>
</comment>
<proteinExistence type="inferred from homology"/>
<sequence>MATFTRTIGVGKPSTELDNDKVPCSSPSGIAVLIVGAGVGGLMAALECHRKGHSVRIFEKSKTASAGGDMFTIGLSARKIMRHYPAMQRELDEISLNTKWMRFRKWTGEDIGKAFPFKSMVKAVRDDEIPMVTQLRPLYHAMLYHQVQRFGIDVTFGKRVVEYYEDVGRGVGGVVTDDSEHAEVDLVIAADGLHSHSQKLGGQTKCKPSGLSLFRAVLPLELALANELVREYFGLYEDKHPVQQAWIGPNTHAVILSYVDKNSENGQVIWALAFRERGEQLTKESWHHTVTSEAVLKVIDETPGWGEPFKALVKITPPNHIIGWPLMHRDPAPRVHAPGCRILQIGDAAHSFLPTSGNGATQAIEDAITIAECLAQAGKDSIPTAVKTHNLLRADRVSCAQYLGVFNAENYYKRDFSEATIDPSAIAPKVPKWVWQLDPEEYARENYAAAAASLEEGRPAFVNTNTPPGYEPTPWSLDSISRSEREGKKLELSGDWS</sequence>
<feature type="domain" description="FAD-binding" evidence="9">
    <location>
        <begin position="31"/>
        <end position="310"/>
    </location>
</feature>
<accession>A0A1Y2DT22</accession>
<feature type="domain" description="FAD-binding" evidence="9">
    <location>
        <begin position="341"/>
        <end position="377"/>
    </location>
</feature>
<keyword evidence="6" id="KW-0560">Oxidoreductase</keyword>
<keyword evidence="4" id="KW-0285">Flavoprotein</keyword>
<dbReference type="SUPFAM" id="SSF51905">
    <property type="entry name" value="FAD/NAD(P)-binding domain"/>
    <property type="match status" value="1"/>
</dbReference>
<feature type="region of interest" description="Disordered" evidence="8">
    <location>
        <begin position="458"/>
        <end position="497"/>
    </location>
</feature>
<evidence type="ECO:0000256" key="2">
    <source>
        <dbReference type="ARBA" id="ARBA00005179"/>
    </source>
</evidence>
<evidence type="ECO:0000256" key="8">
    <source>
        <dbReference type="SAM" id="MobiDB-lite"/>
    </source>
</evidence>